<dbReference type="Gene3D" id="3.30.1370.120">
    <property type="match status" value="2"/>
</dbReference>
<evidence type="ECO:0000259" key="7">
    <source>
        <dbReference type="Pfam" id="PF21304"/>
    </source>
</evidence>
<evidence type="ECO:0000256" key="3">
    <source>
        <dbReference type="HAMAP-Rule" id="MF_02219"/>
    </source>
</evidence>
<feature type="domain" description="SPI-1 type 3 secretion system secretin N0" evidence="7">
    <location>
        <begin position="39"/>
        <end position="106"/>
    </location>
</feature>
<dbReference type="InterPro" id="IPR003522">
    <property type="entry name" value="T3SS_OM_pore_YscC"/>
</dbReference>
<evidence type="ECO:0000313" key="9">
    <source>
        <dbReference type="Proteomes" id="UP000571084"/>
    </source>
</evidence>
<dbReference type="Pfam" id="PF00263">
    <property type="entry name" value="Secretin"/>
    <property type="match status" value="1"/>
</dbReference>
<dbReference type="InterPro" id="IPR038591">
    <property type="entry name" value="NolW-like_sf"/>
</dbReference>
<comment type="function">
    <text evidence="3">Component of the type III secretion system (T3SS), also called injectisome, which is used to inject bacterial effector proteins into eukaryotic host cells. Forms a ring-shaped multimeric structure with an apparent central pore in the outer membrane.</text>
</comment>
<dbReference type="InterPro" id="IPR005644">
    <property type="entry name" value="NolW-like"/>
</dbReference>
<evidence type="ECO:0000259" key="5">
    <source>
        <dbReference type="Pfam" id="PF00263"/>
    </source>
</evidence>
<dbReference type="InterPro" id="IPR049034">
    <property type="entry name" value="T3S_SPI-1_N0"/>
</dbReference>
<dbReference type="GO" id="GO:0030257">
    <property type="term" value="C:type III protein secretion system complex"/>
    <property type="evidence" value="ECO:0007669"/>
    <property type="project" value="UniProtKB-UniRule"/>
</dbReference>
<evidence type="ECO:0000313" key="8">
    <source>
        <dbReference type="EMBL" id="MBB5198809.1"/>
    </source>
</evidence>
<comment type="subunit">
    <text evidence="3">The core secretion machinery of the T3SS is composed of approximately 20 different proteins, including cytoplasmic components, a base, an export apparatus and a needle. This subunit is part of the base, which anchors the injectisome in the bacterial cell envelope. Forms a stable homooligomeric complex.</text>
</comment>
<dbReference type="GO" id="GO:0015627">
    <property type="term" value="C:type II protein secretion system complex"/>
    <property type="evidence" value="ECO:0007669"/>
    <property type="project" value="TreeGrafter"/>
</dbReference>
<dbReference type="Pfam" id="PF03958">
    <property type="entry name" value="Secretin_N"/>
    <property type="match status" value="1"/>
</dbReference>
<feature type="domain" description="Type II/III secretion system secretin-like" evidence="5">
    <location>
        <begin position="359"/>
        <end position="515"/>
    </location>
</feature>
<dbReference type="GO" id="GO:0030254">
    <property type="term" value="P:protein secretion by the type III secretion system"/>
    <property type="evidence" value="ECO:0007669"/>
    <property type="project" value="UniProtKB-UniRule"/>
</dbReference>
<keyword evidence="3" id="KW-0998">Cell outer membrane</keyword>
<dbReference type="Gene3D" id="3.55.50.30">
    <property type="match status" value="1"/>
</dbReference>
<sequence length="559" mass="61541">MKEQELRRKLNWLLVAVSMTLHASVFALDVGTLSDAPKYVARQENLRSFLGGVSSHGGKPIIVSKLAAGKQISGEFNLVDKDIVGAVSKQMGLINYYDGHAIYVYDASETKNRIITLKNIGIKEVLHFLKKSGLGDPRYPLRSDGVGIFYVSGPPIYVDLVTQAAEFMDSLVVNQEQQRIEVIKLDNTFVSDRSYTRRDDTIVIPGIATVVNDLLSGQLKDAAPEVQKSTNGLSLPDPTFEDAVPPSSVSRAANVLPAKLSENVRIIAYPQTNSLLVKGTSEQIRFIRNLVVALDEKKRQVELALWIIDLQKDDLDQLGVNWRGALSIGRQFGAQFNQGASDPSIASLEGVQFMASIMALARDNKAQIVSRPVLLTQENTPAMFDNSRTFYTPLVAERAVELQHVTYGTLIHVLPRFTTSDEVELSLNIEDGNEVARSEQESNDALPTVGRTKISTVARVPKGKSLLIGGYTRGESGDQIEKIPFLGDLPFIGSAFRYKQSHNKNTVRVFLIRPREIDDGIVLSGKNLEEEISLDALINSLDKTSEVGGVDQEQHFNGH</sequence>
<dbReference type="AlphaFoldDB" id="A0A840RQP4"/>
<keyword evidence="3 4" id="KW-0813">Transport</keyword>
<dbReference type="HAMAP" id="MF_02219">
    <property type="entry name" value="Type_III_secretin"/>
    <property type="match status" value="1"/>
</dbReference>
<dbReference type="NCBIfam" id="TIGR02516">
    <property type="entry name" value="type_III_yscC"/>
    <property type="match status" value="1"/>
</dbReference>
<keyword evidence="2 3" id="KW-0732">Signal</keyword>
<dbReference type="EMBL" id="JACHHQ010000001">
    <property type="protein sequence ID" value="MBB5198809.1"/>
    <property type="molecule type" value="Genomic_DNA"/>
</dbReference>
<dbReference type="Proteomes" id="UP000571084">
    <property type="component" value="Unassembled WGS sequence"/>
</dbReference>
<evidence type="ECO:0000256" key="2">
    <source>
        <dbReference type="ARBA" id="ARBA00022729"/>
    </source>
</evidence>
<keyword evidence="3" id="KW-0811">Translocation</keyword>
<comment type="similarity">
    <text evidence="3">Belongs to the bacterial secretin family. T3SS SctC subfamily.</text>
</comment>
<protein>
    <recommendedName>
        <fullName evidence="3">Type 3 secretion system secretin</fullName>
        <shortName evidence="3">T3SS secretin</shortName>
    </recommendedName>
</protein>
<keyword evidence="3" id="KW-0472">Membrane</keyword>
<dbReference type="GO" id="GO:0009279">
    <property type="term" value="C:cell outer membrane"/>
    <property type="evidence" value="ECO:0007669"/>
    <property type="project" value="UniProtKB-SubCell"/>
</dbReference>
<feature type="domain" description="NolW-like" evidence="6">
    <location>
        <begin position="181"/>
        <end position="300"/>
    </location>
</feature>
<keyword evidence="3" id="KW-0653">Protein transport</keyword>
<dbReference type="InterPro" id="IPR004846">
    <property type="entry name" value="T2SS/T3SS_dom"/>
</dbReference>
<name>A0A840RQP4_9BURK</name>
<dbReference type="RefSeq" id="WP_168053019.1">
    <property type="nucleotide sequence ID" value="NZ_JAAOZT010000002.1"/>
</dbReference>
<dbReference type="InterPro" id="IPR050810">
    <property type="entry name" value="Bact_Secretion_Sys_Channel"/>
</dbReference>
<reference evidence="8 9" key="1">
    <citation type="submission" date="2020-08" db="EMBL/GenBank/DDBJ databases">
        <title>Genomic Encyclopedia of Type Strains, Phase IV (KMG-IV): sequencing the most valuable type-strain genomes for metagenomic binning, comparative biology and taxonomic classification.</title>
        <authorList>
            <person name="Goeker M."/>
        </authorList>
    </citation>
    <scope>NUCLEOTIDE SEQUENCE [LARGE SCALE GENOMIC DNA]</scope>
    <source>
        <strain evidence="8 9">DSM 23240</strain>
    </source>
</reference>
<organism evidence="8 9">
    <name type="scientific">Glaciimonas immobilis</name>
    <dbReference type="NCBI Taxonomy" id="728004"/>
    <lineage>
        <taxon>Bacteria</taxon>
        <taxon>Pseudomonadati</taxon>
        <taxon>Pseudomonadota</taxon>
        <taxon>Betaproteobacteria</taxon>
        <taxon>Burkholderiales</taxon>
        <taxon>Oxalobacteraceae</taxon>
        <taxon>Glaciimonas</taxon>
    </lineage>
</organism>
<evidence type="ECO:0000256" key="4">
    <source>
        <dbReference type="RuleBase" id="RU004004"/>
    </source>
</evidence>
<evidence type="ECO:0000256" key="1">
    <source>
        <dbReference type="ARBA" id="ARBA00004442"/>
    </source>
</evidence>
<dbReference type="PRINTS" id="PR01337">
    <property type="entry name" value="TYPE3OMGPROT"/>
</dbReference>
<evidence type="ECO:0000259" key="6">
    <source>
        <dbReference type="Pfam" id="PF03958"/>
    </source>
</evidence>
<dbReference type="Pfam" id="PF21304">
    <property type="entry name" value="T3S_SPI-1_N0"/>
    <property type="match status" value="1"/>
</dbReference>
<dbReference type="PANTHER" id="PTHR30332:SF5">
    <property type="entry name" value="SPI-1 TYPE 3 SECRETION SYSTEM SECRETIN"/>
    <property type="match status" value="1"/>
</dbReference>
<accession>A0A840RQP4</accession>
<comment type="subcellular location">
    <subcellularLocation>
        <location evidence="1 3 4">Cell outer membrane</location>
    </subcellularLocation>
</comment>
<gene>
    <name evidence="3" type="primary">sctC</name>
    <name evidence="8" type="ORF">HNR39_000619</name>
</gene>
<dbReference type="PANTHER" id="PTHR30332">
    <property type="entry name" value="PROBABLE GENERAL SECRETION PATHWAY PROTEIN D"/>
    <property type="match status" value="1"/>
</dbReference>
<comment type="caution">
    <text evidence="8">The sequence shown here is derived from an EMBL/GenBank/DDBJ whole genome shotgun (WGS) entry which is preliminary data.</text>
</comment>
<proteinExistence type="inferred from homology"/>
<keyword evidence="9" id="KW-1185">Reference proteome</keyword>